<proteinExistence type="predicted"/>
<keyword evidence="2" id="KW-1185">Reference proteome</keyword>
<comment type="caution">
    <text evidence="1">The sequence shown here is derived from an EMBL/GenBank/DDBJ whole genome shotgun (WGS) entry which is preliminary data.</text>
</comment>
<gene>
    <name evidence="1" type="ORF">KP509_19G046700</name>
</gene>
<evidence type="ECO:0000313" key="2">
    <source>
        <dbReference type="Proteomes" id="UP000825935"/>
    </source>
</evidence>
<dbReference type="Proteomes" id="UP000825935">
    <property type="component" value="Chromosome 19"/>
</dbReference>
<accession>A0A8T2SM42</accession>
<protein>
    <submittedName>
        <fullName evidence="1">Uncharacterized protein</fullName>
    </submittedName>
</protein>
<dbReference type="EMBL" id="CM035424">
    <property type="protein sequence ID" value="KAH7352467.1"/>
    <property type="molecule type" value="Genomic_DNA"/>
</dbReference>
<sequence>MNLLLLPEVLSEKFSLYMLQTVFPVSPVSVRVSSIFGLRLIICRY</sequence>
<reference evidence="1" key="1">
    <citation type="submission" date="2021-08" db="EMBL/GenBank/DDBJ databases">
        <title>WGS assembly of Ceratopteris richardii.</title>
        <authorList>
            <person name="Marchant D.B."/>
            <person name="Chen G."/>
            <person name="Jenkins J."/>
            <person name="Shu S."/>
            <person name="Leebens-Mack J."/>
            <person name="Grimwood J."/>
            <person name="Schmutz J."/>
            <person name="Soltis P."/>
            <person name="Soltis D."/>
            <person name="Chen Z.-H."/>
        </authorList>
    </citation>
    <scope>NUCLEOTIDE SEQUENCE</scope>
    <source>
        <strain evidence="1">Whitten #5841</strain>
        <tissue evidence="1">Leaf</tissue>
    </source>
</reference>
<organism evidence="1 2">
    <name type="scientific">Ceratopteris richardii</name>
    <name type="common">Triangle waterfern</name>
    <dbReference type="NCBI Taxonomy" id="49495"/>
    <lineage>
        <taxon>Eukaryota</taxon>
        <taxon>Viridiplantae</taxon>
        <taxon>Streptophyta</taxon>
        <taxon>Embryophyta</taxon>
        <taxon>Tracheophyta</taxon>
        <taxon>Polypodiopsida</taxon>
        <taxon>Polypodiidae</taxon>
        <taxon>Polypodiales</taxon>
        <taxon>Pteridineae</taxon>
        <taxon>Pteridaceae</taxon>
        <taxon>Parkerioideae</taxon>
        <taxon>Ceratopteris</taxon>
    </lineage>
</organism>
<dbReference type="AlphaFoldDB" id="A0A8T2SM42"/>
<evidence type="ECO:0000313" key="1">
    <source>
        <dbReference type="EMBL" id="KAH7352467.1"/>
    </source>
</evidence>
<name>A0A8T2SM42_CERRI</name>